<sequence length="110" mass="11679">MDIKDGSSMTSFLHYSAQAKRFHSPLGLDELVMDEPLMSWTMLEVELSFADVVVDVDVVIAGRSEFAQVAIMGDDEGCGAAAAAAASGTDDIDSTSTDDELQQKDALDST</sequence>
<gene>
    <name evidence="2" type="ORF">HPBE_LOCUS6253</name>
</gene>
<evidence type="ECO:0000313" key="3">
    <source>
        <dbReference type="Proteomes" id="UP000050761"/>
    </source>
</evidence>
<name>A0A183FHJ5_HELPZ</name>
<protein>
    <submittedName>
        <fullName evidence="2 4">Uncharacterized protein</fullName>
    </submittedName>
</protein>
<accession>A0A183FHJ5</accession>
<evidence type="ECO:0000256" key="1">
    <source>
        <dbReference type="SAM" id="MobiDB-lite"/>
    </source>
</evidence>
<dbReference type="Proteomes" id="UP000050761">
    <property type="component" value="Unassembled WGS sequence"/>
</dbReference>
<evidence type="ECO:0000313" key="2">
    <source>
        <dbReference type="EMBL" id="VDO67546.1"/>
    </source>
</evidence>
<reference evidence="4" key="2">
    <citation type="submission" date="2019-09" db="UniProtKB">
        <authorList>
            <consortium name="WormBaseParasite"/>
        </authorList>
    </citation>
    <scope>IDENTIFICATION</scope>
</reference>
<accession>A0A3P7X3G1</accession>
<dbReference type="EMBL" id="UZAH01025626">
    <property type="protein sequence ID" value="VDO67546.1"/>
    <property type="molecule type" value="Genomic_DNA"/>
</dbReference>
<evidence type="ECO:0000313" key="4">
    <source>
        <dbReference type="WBParaSite" id="HPBE_0000625201-mRNA-1"/>
    </source>
</evidence>
<feature type="region of interest" description="Disordered" evidence="1">
    <location>
        <begin position="83"/>
        <end position="110"/>
    </location>
</feature>
<feature type="compositionally biased region" description="Acidic residues" evidence="1">
    <location>
        <begin position="90"/>
        <end position="100"/>
    </location>
</feature>
<dbReference type="WBParaSite" id="HPBE_0000625201-mRNA-1">
    <property type="protein sequence ID" value="HPBE_0000625201-mRNA-1"/>
    <property type="gene ID" value="HPBE_0000625201"/>
</dbReference>
<proteinExistence type="predicted"/>
<keyword evidence="3" id="KW-1185">Reference proteome</keyword>
<reference evidence="2 3" key="1">
    <citation type="submission" date="2018-11" db="EMBL/GenBank/DDBJ databases">
        <authorList>
            <consortium name="Pathogen Informatics"/>
        </authorList>
    </citation>
    <scope>NUCLEOTIDE SEQUENCE [LARGE SCALE GENOMIC DNA]</scope>
</reference>
<dbReference type="AlphaFoldDB" id="A0A183FHJ5"/>
<feature type="compositionally biased region" description="Basic and acidic residues" evidence="1">
    <location>
        <begin position="101"/>
        <end position="110"/>
    </location>
</feature>
<organism evidence="3 4">
    <name type="scientific">Heligmosomoides polygyrus</name>
    <name type="common">Parasitic roundworm</name>
    <dbReference type="NCBI Taxonomy" id="6339"/>
    <lineage>
        <taxon>Eukaryota</taxon>
        <taxon>Metazoa</taxon>
        <taxon>Ecdysozoa</taxon>
        <taxon>Nematoda</taxon>
        <taxon>Chromadorea</taxon>
        <taxon>Rhabditida</taxon>
        <taxon>Rhabditina</taxon>
        <taxon>Rhabditomorpha</taxon>
        <taxon>Strongyloidea</taxon>
        <taxon>Heligmosomidae</taxon>
        <taxon>Heligmosomoides</taxon>
    </lineage>
</organism>